<comment type="catalytic activity">
    <reaction evidence="2">
        <text>2 GTP = 3',3'-c-di-GMP + 2 diphosphate</text>
        <dbReference type="Rhea" id="RHEA:24898"/>
        <dbReference type="ChEBI" id="CHEBI:33019"/>
        <dbReference type="ChEBI" id="CHEBI:37565"/>
        <dbReference type="ChEBI" id="CHEBI:58805"/>
        <dbReference type="EC" id="2.7.7.65"/>
    </reaction>
</comment>
<gene>
    <name evidence="5" type="ORF">CDO81_08670</name>
</gene>
<dbReference type="InterPro" id="IPR000160">
    <property type="entry name" value="GGDEF_dom"/>
</dbReference>
<dbReference type="CDD" id="cd01949">
    <property type="entry name" value="GGDEF"/>
    <property type="match status" value="1"/>
</dbReference>
<evidence type="ECO:0000313" key="5">
    <source>
        <dbReference type="EMBL" id="OWR04646.1"/>
    </source>
</evidence>
<sequence length="382" mass="42015">MQVTPLKRLADLWLGTDPVQRLRLRQTSLAMALMALCAPVLHYCVLIAHGERGPWLWLWTAWSVGGMALFYGCIRSGHSCRFADPSLTSVQIAFAISSAAFGYALAGPLRGAVFPVLTLILMFGMFQLRARSAYALSFFALVLFGAVMTTMALRQPDSYPPLVELGHFLMLALMLPAVAVLTARMSVIRQRLSQQRQDLARALAQLEVIATRDELTGLPNRRQMQALMDQELLRSQRHPHDFCIALVDLDHFKRINDSQGHAAGDTVLRHFAQAGQAALRATDVLARWGGEEFLVLLPDTPLPQAQAALERLREQVAALSVRIAEGGEIRLTVSIGLAAHRAGDTLAQTLARADRWLYEAKAQGRNRLQADAPTEAPAARLA</sequence>
<dbReference type="EMBL" id="NISI01000002">
    <property type="protein sequence ID" value="OWR04646.1"/>
    <property type="molecule type" value="Genomic_DNA"/>
</dbReference>
<dbReference type="RefSeq" id="WP_088482781.1">
    <property type="nucleotide sequence ID" value="NZ_NISI01000002.1"/>
</dbReference>
<evidence type="ECO:0000256" key="1">
    <source>
        <dbReference type="ARBA" id="ARBA00012528"/>
    </source>
</evidence>
<dbReference type="SUPFAM" id="SSF55073">
    <property type="entry name" value="Nucleotide cyclase"/>
    <property type="match status" value="1"/>
</dbReference>
<dbReference type="InterPro" id="IPR029787">
    <property type="entry name" value="Nucleotide_cyclase"/>
</dbReference>
<reference evidence="5 6" key="1">
    <citation type="journal article" date="2007" name="Int. J. Syst. Evol. Microbiol.">
        <title>Description of Pelomonas aquatica sp. nov. and Pelomonas puraquae sp. nov., isolated from industrial and haemodialysis water.</title>
        <authorList>
            <person name="Gomila M."/>
            <person name="Bowien B."/>
            <person name="Falsen E."/>
            <person name="Moore E.R."/>
            <person name="Lalucat J."/>
        </authorList>
    </citation>
    <scope>NUCLEOTIDE SEQUENCE [LARGE SCALE GENOMIC DNA]</scope>
    <source>
        <strain evidence="5 6">CCUG 52769</strain>
    </source>
</reference>
<protein>
    <recommendedName>
        <fullName evidence="1">diguanylate cyclase</fullName>
        <ecNumber evidence="1">2.7.7.65</ecNumber>
    </recommendedName>
</protein>
<dbReference type="PANTHER" id="PTHR45138:SF9">
    <property type="entry name" value="DIGUANYLATE CYCLASE DGCM-RELATED"/>
    <property type="match status" value="1"/>
</dbReference>
<feature type="domain" description="GGDEF" evidence="4">
    <location>
        <begin position="240"/>
        <end position="373"/>
    </location>
</feature>
<accession>A0A254N9F2</accession>
<name>A0A254N9F2_9BURK</name>
<dbReference type="FunFam" id="3.30.70.270:FF:000001">
    <property type="entry name" value="Diguanylate cyclase domain protein"/>
    <property type="match status" value="1"/>
</dbReference>
<keyword evidence="6" id="KW-1185">Reference proteome</keyword>
<dbReference type="AlphaFoldDB" id="A0A254N9F2"/>
<dbReference type="InterPro" id="IPR043128">
    <property type="entry name" value="Rev_trsase/Diguanyl_cyclase"/>
</dbReference>
<dbReference type="Proteomes" id="UP000197446">
    <property type="component" value="Unassembled WGS sequence"/>
</dbReference>
<feature type="transmembrane region" description="Helical" evidence="3">
    <location>
        <begin position="135"/>
        <end position="153"/>
    </location>
</feature>
<dbReference type="PROSITE" id="PS50887">
    <property type="entry name" value="GGDEF"/>
    <property type="match status" value="1"/>
</dbReference>
<feature type="transmembrane region" description="Helical" evidence="3">
    <location>
        <begin position="165"/>
        <end position="187"/>
    </location>
</feature>
<dbReference type="GO" id="GO:0005886">
    <property type="term" value="C:plasma membrane"/>
    <property type="evidence" value="ECO:0007669"/>
    <property type="project" value="TreeGrafter"/>
</dbReference>
<evidence type="ECO:0000259" key="4">
    <source>
        <dbReference type="PROSITE" id="PS50887"/>
    </source>
</evidence>
<dbReference type="NCBIfam" id="TIGR00254">
    <property type="entry name" value="GGDEF"/>
    <property type="match status" value="1"/>
</dbReference>
<feature type="transmembrane region" description="Helical" evidence="3">
    <location>
        <begin position="55"/>
        <end position="74"/>
    </location>
</feature>
<keyword evidence="3" id="KW-0472">Membrane</keyword>
<dbReference type="Pfam" id="PF00990">
    <property type="entry name" value="GGDEF"/>
    <property type="match status" value="1"/>
</dbReference>
<dbReference type="Gene3D" id="3.30.70.270">
    <property type="match status" value="1"/>
</dbReference>
<evidence type="ECO:0000256" key="2">
    <source>
        <dbReference type="ARBA" id="ARBA00034247"/>
    </source>
</evidence>
<dbReference type="EC" id="2.7.7.65" evidence="1"/>
<dbReference type="GO" id="GO:1902201">
    <property type="term" value="P:negative regulation of bacterial-type flagellum-dependent cell motility"/>
    <property type="evidence" value="ECO:0007669"/>
    <property type="project" value="TreeGrafter"/>
</dbReference>
<dbReference type="GO" id="GO:0052621">
    <property type="term" value="F:diguanylate cyclase activity"/>
    <property type="evidence" value="ECO:0007669"/>
    <property type="project" value="UniProtKB-EC"/>
</dbReference>
<feature type="transmembrane region" description="Helical" evidence="3">
    <location>
        <begin position="112"/>
        <end position="128"/>
    </location>
</feature>
<proteinExistence type="predicted"/>
<evidence type="ECO:0000313" key="6">
    <source>
        <dbReference type="Proteomes" id="UP000197446"/>
    </source>
</evidence>
<feature type="transmembrane region" description="Helical" evidence="3">
    <location>
        <begin position="86"/>
        <end position="106"/>
    </location>
</feature>
<feature type="transmembrane region" description="Helical" evidence="3">
    <location>
        <begin position="29"/>
        <end position="49"/>
    </location>
</feature>
<dbReference type="InterPro" id="IPR050469">
    <property type="entry name" value="Diguanylate_Cyclase"/>
</dbReference>
<dbReference type="GO" id="GO:0043709">
    <property type="term" value="P:cell adhesion involved in single-species biofilm formation"/>
    <property type="evidence" value="ECO:0007669"/>
    <property type="project" value="TreeGrafter"/>
</dbReference>
<organism evidence="5 6">
    <name type="scientific">Roseateles puraquae</name>
    <dbReference type="NCBI Taxonomy" id="431059"/>
    <lineage>
        <taxon>Bacteria</taxon>
        <taxon>Pseudomonadati</taxon>
        <taxon>Pseudomonadota</taxon>
        <taxon>Betaproteobacteria</taxon>
        <taxon>Burkholderiales</taxon>
        <taxon>Sphaerotilaceae</taxon>
        <taxon>Roseateles</taxon>
    </lineage>
</organism>
<keyword evidence="3" id="KW-0812">Transmembrane</keyword>
<dbReference type="SMART" id="SM00267">
    <property type="entry name" value="GGDEF"/>
    <property type="match status" value="1"/>
</dbReference>
<evidence type="ECO:0000256" key="3">
    <source>
        <dbReference type="SAM" id="Phobius"/>
    </source>
</evidence>
<keyword evidence="3" id="KW-1133">Transmembrane helix</keyword>
<comment type="caution">
    <text evidence="5">The sequence shown here is derived from an EMBL/GenBank/DDBJ whole genome shotgun (WGS) entry which is preliminary data.</text>
</comment>
<dbReference type="OrthoDB" id="9813903at2"/>
<dbReference type="PANTHER" id="PTHR45138">
    <property type="entry name" value="REGULATORY COMPONENTS OF SENSORY TRANSDUCTION SYSTEM"/>
    <property type="match status" value="1"/>
</dbReference>